<organism evidence="2 3">
    <name type="scientific">Methanothermococcus okinawensis</name>
    <dbReference type="NCBI Taxonomy" id="155863"/>
    <lineage>
        <taxon>Archaea</taxon>
        <taxon>Methanobacteriati</taxon>
        <taxon>Methanobacteriota</taxon>
        <taxon>Methanomada group</taxon>
        <taxon>Methanococci</taxon>
        <taxon>Methanococcales</taxon>
        <taxon>Methanococcaceae</taxon>
        <taxon>Methanothermococcus</taxon>
    </lineage>
</organism>
<sequence length="344" mass="39830">MLPNKTALKIIKKYIIRFEKGEDLNKFKEELIKSLLDHNLLIKTEDGTYTLVSENREELMHSKIGSLREGVEKFVIPSDLKKMKNPKILDLCSGMAYNAIAALHFNKNCSIDMIECCKEVLFLSMCIDIPYREHDIMKEKLKNFFRGNCEGEDKINIYANDARKVIKKLNNKYNVVFHDAFSPQRDSVLYTLDFLKKLYEKMEDNSILISYSSSIPFRSALVSAGFVISEGDSIGRKRGITIGYKNPSKDRVLKRISLTDERLIALSTVGVPYRDVNLNLTHEEIVKNRYLERIRMKEKLLSMGKYYSTKKVKLGKIDKKFLDIQDLNLNSSEIILKMRELLES</sequence>
<evidence type="ECO:0000313" key="3">
    <source>
        <dbReference type="Proteomes" id="UP000605144"/>
    </source>
</evidence>
<dbReference type="Proteomes" id="UP000605144">
    <property type="component" value="Unassembled WGS sequence"/>
</dbReference>
<dbReference type="InterPro" id="IPR008471">
    <property type="entry name" value="MnmC-like_methylTransf"/>
</dbReference>
<reference evidence="2" key="1">
    <citation type="journal article" date="2020" name="ISME J.">
        <title>Gammaproteobacteria mediating utilization of methyl-, sulfur- and petroleum organic compounds in deep ocean hydrothermal plumes.</title>
        <authorList>
            <person name="Zhou Z."/>
            <person name="Liu Y."/>
            <person name="Pan J."/>
            <person name="Cron B.R."/>
            <person name="Toner B.M."/>
            <person name="Anantharaman K."/>
            <person name="Breier J.A."/>
            <person name="Dick G.J."/>
            <person name="Li M."/>
        </authorList>
    </citation>
    <scope>NUCLEOTIDE SEQUENCE</scope>
    <source>
        <strain evidence="2">SZUA-1385</strain>
    </source>
</reference>
<dbReference type="PANTHER" id="PTHR39963:SF1">
    <property type="entry name" value="MNMC-LIKE METHYLTRANSFERASE DOMAIN-CONTAINING PROTEIN"/>
    <property type="match status" value="1"/>
</dbReference>
<dbReference type="PANTHER" id="PTHR39963">
    <property type="entry name" value="SLL0983 PROTEIN"/>
    <property type="match status" value="1"/>
</dbReference>
<dbReference type="Gene3D" id="3.40.50.150">
    <property type="entry name" value="Vaccinia Virus protein VP39"/>
    <property type="match status" value="1"/>
</dbReference>
<evidence type="ECO:0000313" key="2">
    <source>
        <dbReference type="EMBL" id="HIP17141.1"/>
    </source>
</evidence>
<dbReference type="EMBL" id="DQSV01000048">
    <property type="protein sequence ID" value="HIP17141.1"/>
    <property type="molecule type" value="Genomic_DNA"/>
</dbReference>
<feature type="domain" description="MnmC-like methyltransferase" evidence="1">
    <location>
        <begin position="148"/>
        <end position="246"/>
    </location>
</feature>
<dbReference type="Pfam" id="PF05430">
    <property type="entry name" value="Methyltransf_30"/>
    <property type="match status" value="1"/>
</dbReference>
<dbReference type="AlphaFoldDB" id="A0A833DRH5"/>
<name>A0A833DRH5_9EURY</name>
<evidence type="ECO:0000259" key="1">
    <source>
        <dbReference type="Pfam" id="PF05430"/>
    </source>
</evidence>
<protein>
    <recommendedName>
        <fullName evidence="1">MnmC-like methyltransferase domain-containing protein</fullName>
    </recommendedName>
</protein>
<comment type="caution">
    <text evidence="2">The sequence shown here is derived from an EMBL/GenBank/DDBJ whole genome shotgun (WGS) entry which is preliminary data.</text>
</comment>
<dbReference type="InterPro" id="IPR029063">
    <property type="entry name" value="SAM-dependent_MTases_sf"/>
</dbReference>
<accession>A0A833DRH5</accession>
<dbReference type="GO" id="GO:0016645">
    <property type="term" value="F:oxidoreductase activity, acting on the CH-NH group of donors"/>
    <property type="evidence" value="ECO:0007669"/>
    <property type="project" value="InterPro"/>
</dbReference>
<dbReference type="SUPFAM" id="SSF53335">
    <property type="entry name" value="S-adenosyl-L-methionine-dependent methyltransferases"/>
    <property type="match status" value="1"/>
</dbReference>
<proteinExistence type="predicted"/>
<gene>
    <name evidence="2" type="ORF">EYG76_02420</name>
</gene>